<dbReference type="AlphaFoldDB" id="A0AAD4C8B9"/>
<dbReference type="Pfam" id="PF24840">
    <property type="entry name" value="NTF2_SigF"/>
    <property type="match status" value="1"/>
</dbReference>
<organism evidence="2 3">
    <name type="scientific">Boletus edulis BED1</name>
    <dbReference type="NCBI Taxonomy" id="1328754"/>
    <lineage>
        <taxon>Eukaryota</taxon>
        <taxon>Fungi</taxon>
        <taxon>Dikarya</taxon>
        <taxon>Basidiomycota</taxon>
        <taxon>Agaricomycotina</taxon>
        <taxon>Agaricomycetes</taxon>
        <taxon>Agaricomycetidae</taxon>
        <taxon>Boletales</taxon>
        <taxon>Boletineae</taxon>
        <taxon>Boletaceae</taxon>
        <taxon>Boletoideae</taxon>
        <taxon>Boletus</taxon>
    </lineage>
</organism>
<dbReference type="PANTHER" id="PTHR35393">
    <property type="entry name" value="CHROMOSOME 1, WHOLE GENOME SHOTGUN SEQUENCE"/>
    <property type="match status" value="1"/>
</dbReference>
<name>A0AAD4C8B9_BOLED</name>
<gene>
    <name evidence="2" type="ORF">L210DRAFT_3499310</name>
</gene>
<evidence type="ECO:0000259" key="1">
    <source>
        <dbReference type="Pfam" id="PF24840"/>
    </source>
</evidence>
<reference evidence="2" key="1">
    <citation type="submission" date="2019-10" db="EMBL/GenBank/DDBJ databases">
        <authorList>
            <consortium name="DOE Joint Genome Institute"/>
            <person name="Kuo A."/>
            <person name="Miyauchi S."/>
            <person name="Kiss E."/>
            <person name="Drula E."/>
            <person name="Kohler A."/>
            <person name="Sanchez-Garcia M."/>
            <person name="Andreopoulos B."/>
            <person name="Barry K.W."/>
            <person name="Bonito G."/>
            <person name="Buee M."/>
            <person name="Carver A."/>
            <person name="Chen C."/>
            <person name="Cichocki N."/>
            <person name="Clum A."/>
            <person name="Culley D."/>
            <person name="Crous P.W."/>
            <person name="Fauchery L."/>
            <person name="Girlanda M."/>
            <person name="Hayes R."/>
            <person name="Keri Z."/>
            <person name="LaButti K."/>
            <person name="Lipzen A."/>
            <person name="Lombard V."/>
            <person name="Magnuson J."/>
            <person name="Maillard F."/>
            <person name="Morin E."/>
            <person name="Murat C."/>
            <person name="Nolan M."/>
            <person name="Ohm R."/>
            <person name="Pangilinan J."/>
            <person name="Pereira M."/>
            <person name="Perotto S."/>
            <person name="Peter M."/>
            <person name="Riley R."/>
            <person name="Sitrit Y."/>
            <person name="Stielow B."/>
            <person name="Szollosi G."/>
            <person name="Zifcakova L."/>
            <person name="Stursova M."/>
            <person name="Spatafora J.W."/>
            <person name="Tedersoo L."/>
            <person name="Vaario L.-M."/>
            <person name="Yamada A."/>
            <person name="Yan M."/>
            <person name="Wang P."/>
            <person name="Xu J."/>
            <person name="Bruns T."/>
            <person name="Baldrian P."/>
            <person name="Vilgalys R."/>
            <person name="Henrissat B."/>
            <person name="Grigoriev I.V."/>
            <person name="Hibbett D."/>
            <person name="Nagy L.G."/>
            <person name="Martin F.M."/>
        </authorList>
    </citation>
    <scope>NUCLEOTIDE SEQUENCE</scope>
    <source>
        <strain evidence="2">BED1</strain>
    </source>
</reference>
<accession>A0AAD4C8B9</accession>
<evidence type="ECO:0000313" key="2">
    <source>
        <dbReference type="EMBL" id="KAF8452295.1"/>
    </source>
</evidence>
<evidence type="ECO:0000313" key="3">
    <source>
        <dbReference type="Proteomes" id="UP001194468"/>
    </source>
</evidence>
<proteinExistence type="predicted"/>
<protein>
    <recommendedName>
        <fullName evidence="1">SigF-like NTF2-like domain-containing protein</fullName>
    </recommendedName>
</protein>
<reference evidence="2" key="2">
    <citation type="journal article" date="2020" name="Nat. Commun.">
        <title>Large-scale genome sequencing of mycorrhizal fungi provides insights into the early evolution of symbiotic traits.</title>
        <authorList>
            <person name="Miyauchi S."/>
            <person name="Kiss E."/>
            <person name="Kuo A."/>
            <person name="Drula E."/>
            <person name="Kohler A."/>
            <person name="Sanchez-Garcia M."/>
            <person name="Morin E."/>
            <person name="Andreopoulos B."/>
            <person name="Barry K.W."/>
            <person name="Bonito G."/>
            <person name="Buee M."/>
            <person name="Carver A."/>
            <person name="Chen C."/>
            <person name="Cichocki N."/>
            <person name="Clum A."/>
            <person name="Culley D."/>
            <person name="Crous P.W."/>
            <person name="Fauchery L."/>
            <person name="Girlanda M."/>
            <person name="Hayes R.D."/>
            <person name="Keri Z."/>
            <person name="LaButti K."/>
            <person name="Lipzen A."/>
            <person name="Lombard V."/>
            <person name="Magnuson J."/>
            <person name="Maillard F."/>
            <person name="Murat C."/>
            <person name="Nolan M."/>
            <person name="Ohm R.A."/>
            <person name="Pangilinan J."/>
            <person name="Pereira M.F."/>
            <person name="Perotto S."/>
            <person name="Peter M."/>
            <person name="Pfister S."/>
            <person name="Riley R."/>
            <person name="Sitrit Y."/>
            <person name="Stielow J.B."/>
            <person name="Szollosi G."/>
            <person name="Zifcakova L."/>
            <person name="Stursova M."/>
            <person name="Spatafora J.W."/>
            <person name="Tedersoo L."/>
            <person name="Vaario L.M."/>
            <person name="Yamada A."/>
            <person name="Yan M."/>
            <person name="Wang P."/>
            <person name="Xu J."/>
            <person name="Bruns T."/>
            <person name="Baldrian P."/>
            <person name="Vilgalys R."/>
            <person name="Dunand C."/>
            <person name="Henrissat B."/>
            <person name="Grigoriev I.V."/>
            <person name="Hibbett D."/>
            <person name="Nagy L.G."/>
            <person name="Martin F.M."/>
        </authorList>
    </citation>
    <scope>NUCLEOTIDE SEQUENCE</scope>
    <source>
        <strain evidence="2">BED1</strain>
    </source>
</reference>
<feature type="domain" description="SigF-like NTF2-like" evidence="1">
    <location>
        <begin position="108"/>
        <end position="200"/>
    </location>
</feature>
<sequence length="204" mass="23801">MVFCRDLYDHTWVVNKTLVKPQRARACLQNFNPTTQRYFRQQEGFNSPSNLYLNTPSRMPVDRDHGLSPWRLKANHGVSLASDQTPFKLQNASRLHAWTEDLDSPPSTKDIPNTIRMLCMTRDANDLEATVEKYFVADVKFSHPMCKVNSRNEILGLFQWYQFARPETQINIRSDSKMYDNESNVLVVEVEEKLNDWFNPKAGR</sequence>
<dbReference type="EMBL" id="WHUW01000001">
    <property type="protein sequence ID" value="KAF8452295.1"/>
    <property type="molecule type" value="Genomic_DNA"/>
</dbReference>
<dbReference type="InterPro" id="IPR057514">
    <property type="entry name" value="NTF2_SigF"/>
</dbReference>
<keyword evidence="3" id="KW-1185">Reference proteome</keyword>
<dbReference type="PANTHER" id="PTHR35393:SF1">
    <property type="entry name" value="SNOAL-LIKE DOMAIN-CONTAINING PROTEIN"/>
    <property type="match status" value="1"/>
</dbReference>
<comment type="caution">
    <text evidence="2">The sequence shown here is derived from an EMBL/GenBank/DDBJ whole genome shotgun (WGS) entry which is preliminary data.</text>
</comment>
<dbReference type="Proteomes" id="UP001194468">
    <property type="component" value="Unassembled WGS sequence"/>
</dbReference>